<accession>A0A371CMZ1</accession>
<name>A0A371CMZ1_9APHY</name>
<evidence type="ECO:0000313" key="6">
    <source>
        <dbReference type="EMBL" id="RDX41659.1"/>
    </source>
</evidence>
<comment type="catalytic activity">
    <reaction evidence="5">
        <text>[protein]-C-terminal S-[(2E,6E)-farnesyl]-L-cysteine + S-adenosyl-L-methionine = [protein]-C-terminal S-[(2E,6E)-farnesyl]-L-cysteine methyl ester + S-adenosyl-L-homocysteine</text>
        <dbReference type="Rhea" id="RHEA:21672"/>
        <dbReference type="Rhea" id="RHEA-COMP:12125"/>
        <dbReference type="Rhea" id="RHEA-COMP:12126"/>
        <dbReference type="ChEBI" id="CHEBI:57856"/>
        <dbReference type="ChEBI" id="CHEBI:59789"/>
        <dbReference type="ChEBI" id="CHEBI:90510"/>
        <dbReference type="ChEBI" id="CHEBI:90511"/>
        <dbReference type="EC" id="2.1.1.100"/>
    </reaction>
</comment>
<protein>
    <recommendedName>
        <fullName evidence="5">Protein-S-isoprenylcysteine O-methyltransferase</fullName>
        <ecNumber evidence="5">2.1.1.100</ecNumber>
    </recommendedName>
</protein>
<dbReference type="OrthoDB" id="422086at2759"/>
<evidence type="ECO:0000256" key="2">
    <source>
        <dbReference type="ARBA" id="ARBA00022692"/>
    </source>
</evidence>
<gene>
    <name evidence="6" type="ORF">OH76DRAFT_1489294</name>
</gene>
<dbReference type="GO" id="GO:0032259">
    <property type="term" value="P:methylation"/>
    <property type="evidence" value="ECO:0007669"/>
    <property type="project" value="UniProtKB-KW"/>
</dbReference>
<reference evidence="6 7" key="1">
    <citation type="journal article" date="2018" name="Biotechnol. Biofuels">
        <title>Integrative visual omics of the white-rot fungus Polyporus brumalis exposes the biotechnological potential of its oxidative enzymes for delignifying raw plant biomass.</title>
        <authorList>
            <person name="Miyauchi S."/>
            <person name="Rancon A."/>
            <person name="Drula E."/>
            <person name="Hage H."/>
            <person name="Chaduli D."/>
            <person name="Favel A."/>
            <person name="Grisel S."/>
            <person name="Henrissat B."/>
            <person name="Herpoel-Gimbert I."/>
            <person name="Ruiz-Duenas F.J."/>
            <person name="Chevret D."/>
            <person name="Hainaut M."/>
            <person name="Lin J."/>
            <person name="Wang M."/>
            <person name="Pangilinan J."/>
            <person name="Lipzen A."/>
            <person name="Lesage-Meessen L."/>
            <person name="Navarro D."/>
            <person name="Riley R."/>
            <person name="Grigoriev I.V."/>
            <person name="Zhou S."/>
            <person name="Raouche S."/>
            <person name="Rosso M.N."/>
        </authorList>
    </citation>
    <scope>NUCLEOTIDE SEQUENCE [LARGE SCALE GENOMIC DNA]</scope>
    <source>
        <strain evidence="6 7">BRFM 1820</strain>
    </source>
</reference>
<dbReference type="Proteomes" id="UP000256964">
    <property type="component" value="Unassembled WGS sequence"/>
</dbReference>
<dbReference type="PANTHER" id="PTHR12714">
    <property type="entry name" value="PROTEIN-S ISOPRENYLCYSTEINE O-METHYLTRANSFERASE"/>
    <property type="match status" value="1"/>
</dbReference>
<dbReference type="AlphaFoldDB" id="A0A371CMZ1"/>
<evidence type="ECO:0000313" key="7">
    <source>
        <dbReference type="Proteomes" id="UP000256964"/>
    </source>
</evidence>
<dbReference type="GO" id="GO:0005789">
    <property type="term" value="C:endoplasmic reticulum membrane"/>
    <property type="evidence" value="ECO:0007669"/>
    <property type="project" value="UniProtKB-SubCell"/>
</dbReference>
<dbReference type="GO" id="GO:0004671">
    <property type="term" value="F:protein C-terminal S-isoprenylcysteine carboxyl O-methyltransferase activity"/>
    <property type="evidence" value="ECO:0007669"/>
    <property type="project" value="UniProtKB-EC"/>
</dbReference>
<proteinExistence type="inferred from homology"/>
<keyword evidence="5" id="KW-0256">Endoplasmic reticulum</keyword>
<dbReference type="EC" id="2.1.1.100" evidence="5"/>
<evidence type="ECO:0000256" key="4">
    <source>
        <dbReference type="ARBA" id="ARBA00023136"/>
    </source>
</evidence>
<organism evidence="6 7">
    <name type="scientific">Lentinus brumalis</name>
    <dbReference type="NCBI Taxonomy" id="2498619"/>
    <lineage>
        <taxon>Eukaryota</taxon>
        <taxon>Fungi</taxon>
        <taxon>Dikarya</taxon>
        <taxon>Basidiomycota</taxon>
        <taxon>Agaricomycotina</taxon>
        <taxon>Agaricomycetes</taxon>
        <taxon>Polyporales</taxon>
        <taxon>Polyporaceae</taxon>
        <taxon>Lentinus</taxon>
    </lineage>
</organism>
<evidence type="ECO:0000256" key="3">
    <source>
        <dbReference type="ARBA" id="ARBA00022989"/>
    </source>
</evidence>
<comment type="subcellular location">
    <subcellularLocation>
        <location evidence="5">Endoplasmic reticulum membrane</location>
        <topology evidence="5">Multi-pass membrane protein</topology>
    </subcellularLocation>
    <subcellularLocation>
        <location evidence="1">Membrane</location>
        <topology evidence="1">Multi-pass membrane protein</topology>
    </subcellularLocation>
</comment>
<dbReference type="Gene3D" id="1.20.120.1630">
    <property type="match status" value="1"/>
</dbReference>
<keyword evidence="2" id="KW-0812">Transmembrane</keyword>
<dbReference type="Pfam" id="PF04140">
    <property type="entry name" value="ICMT"/>
    <property type="match status" value="1"/>
</dbReference>
<keyword evidence="5" id="KW-0489">Methyltransferase</keyword>
<evidence type="ECO:0000256" key="1">
    <source>
        <dbReference type="ARBA" id="ARBA00004141"/>
    </source>
</evidence>
<dbReference type="InterPro" id="IPR007269">
    <property type="entry name" value="ICMT_MeTrfase"/>
</dbReference>
<keyword evidence="5" id="KW-0949">S-adenosyl-L-methionine</keyword>
<dbReference type="PANTHER" id="PTHR12714:SF24">
    <property type="entry name" value="SLR1182 PROTEIN"/>
    <property type="match status" value="1"/>
</dbReference>
<dbReference type="EMBL" id="KZ857505">
    <property type="protein sequence ID" value="RDX41659.1"/>
    <property type="molecule type" value="Genomic_DNA"/>
</dbReference>
<keyword evidence="4" id="KW-0472">Membrane</keyword>
<dbReference type="STRING" id="139420.A0A371CMZ1"/>
<keyword evidence="3" id="KW-1133">Transmembrane helix</keyword>
<comment type="similarity">
    <text evidence="5">Belongs to the class VI-like SAM-binding methyltransferase superfamily. Isoprenylcysteine carboxyl methyltransferase family.</text>
</comment>
<keyword evidence="7" id="KW-1185">Reference proteome</keyword>
<keyword evidence="5" id="KW-0808">Transferase</keyword>
<sequence>MSFLVAPALATPLLKIPLLLSYATFTYNGMTPPQPQAQKQELNRFTSTASDLLTSTTPLQYAASFASKYFLCGVAVAEAAVLLAHHIPSSYSDRVLALLLPSGESASLRLTTASLAACLLTTSGGLIRVWCHRTLGKFFTWQTAVRDDHQLITSGPYAYVRHPGYTGWLLMAAGHLLLVLGRGSYTMESGLWNSRAGRVAAVATLTYTTFVAGMLVRRASTEDLVLKNVFGTQWDAWAKGTPYRLIPFVY</sequence>
<evidence type="ECO:0000256" key="5">
    <source>
        <dbReference type="RuleBase" id="RU362022"/>
    </source>
</evidence>